<reference evidence="1 2" key="1">
    <citation type="journal article" date="2014" name="Genome Announc.">
        <title>Genome Sequence and Methylome of Soil Bacterium Gemmatirosa kalamazoonensis KBS708T, a Member of the Rarely Cultivated Gemmatimonadetes Phylum.</title>
        <authorList>
            <person name="Debruyn J.M."/>
            <person name="Radosevich M."/>
            <person name="Wommack K.E."/>
            <person name="Polson S.W."/>
            <person name="Hauser L.J."/>
            <person name="Fawaz M.N."/>
            <person name="Korlach J."/>
            <person name="Tsai Y.C."/>
        </authorList>
    </citation>
    <scope>NUCLEOTIDE SEQUENCE [LARGE SCALE GENOMIC DNA]</scope>
    <source>
        <strain evidence="1 2">KBS708</strain>
        <plasmid evidence="2">Plasmid 1</plasmid>
    </source>
</reference>
<organism evidence="1 2">
    <name type="scientific">Gemmatirosa kalamazoonensis</name>
    <dbReference type="NCBI Taxonomy" id="861299"/>
    <lineage>
        <taxon>Bacteria</taxon>
        <taxon>Pseudomonadati</taxon>
        <taxon>Gemmatimonadota</taxon>
        <taxon>Gemmatimonadia</taxon>
        <taxon>Gemmatimonadales</taxon>
        <taxon>Gemmatimonadaceae</taxon>
        <taxon>Gemmatirosa</taxon>
    </lineage>
</organism>
<proteinExistence type="predicted"/>
<dbReference type="Proteomes" id="UP000019151">
    <property type="component" value="Plasmid 1"/>
</dbReference>
<dbReference type="RefSeq" id="WP_025414210.1">
    <property type="nucleotide sequence ID" value="NZ_CP007129.1"/>
</dbReference>
<evidence type="ECO:0000313" key="2">
    <source>
        <dbReference type="Proteomes" id="UP000019151"/>
    </source>
</evidence>
<protein>
    <submittedName>
        <fullName evidence="1">Uncharacterized protein</fullName>
    </submittedName>
</protein>
<dbReference type="EMBL" id="CP007129">
    <property type="protein sequence ID" value="AHG92892.1"/>
    <property type="molecule type" value="Genomic_DNA"/>
</dbReference>
<dbReference type="HOGENOM" id="CLU_2329720_0_0_0"/>
<dbReference type="AlphaFoldDB" id="W0RQZ7"/>
<gene>
    <name evidence="1" type="ORF">J421_5357</name>
</gene>
<sequence>MTAMNPALVFGALDSLGGVANLQDIYKQFAVLYPDLLARYESQESFQGTIRQAIQSACPQATSYRPGNPVFFEQVEEGRYRAVYQDRRDEVIGRGRHL</sequence>
<accession>W0RQZ7</accession>
<dbReference type="InParanoid" id="W0RQZ7"/>
<geneLocation type="plasmid" evidence="1 2">
    <name>1</name>
</geneLocation>
<name>W0RQZ7_9BACT</name>
<keyword evidence="2" id="KW-1185">Reference proteome</keyword>
<dbReference type="KEGG" id="gba:J421_5357"/>
<evidence type="ECO:0000313" key="1">
    <source>
        <dbReference type="EMBL" id="AHG92892.1"/>
    </source>
</evidence>
<keyword evidence="1" id="KW-0614">Plasmid</keyword>